<proteinExistence type="predicted"/>
<dbReference type="Proteomes" id="UP000267164">
    <property type="component" value="Chromosome"/>
</dbReference>
<dbReference type="OrthoDB" id="3177763at2"/>
<name>A0A386ZMI3_9NOCA</name>
<dbReference type="InterPro" id="IPR036390">
    <property type="entry name" value="WH_DNA-bd_sf"/>
</dbReference>
<gene>
    <name evidence="1" type="ORF">D7D52_37210</name>
</gene>
<dbReference type="AlphaFoldDB" id="A0A386ZMI3"/>
<dbReference type="RefSeq" id="WP_120743616.1">
    <property type="nucleotide sequence ID" value="NZ_CP032568.1"/>
</dbReference>
<protein>
    <recommendedName>
        <fullName evidence="3">MarR family transcriptional regulator</fullName>
    </recommendedName>
</protein>
<sequence>MTTGEGRRECGLIERRAHPTDRRTHQIFVTAQGRAVYKRAHAAVGRREAELEAAYTPQQRAVVREWLSGVSAACH</sequence>
<dbReference type="InterPro" id="IPR036388">
    <property type="entry name" value="WH-like_DNA-bd_sf"/>
</dbReference>
<dbReference type="SUPFAM" id="SSF46785">
    <property type="entry name" value="Winged helix' DNA-binding domain"/>
    <property type="match status" value="1"/>
</dbReference>
<evidence type="ECO:0008006" key="3">
    <source>
        <dbReference type="Google" id="ProtNLM"/>
    </source>
</evidence>
<dbReference type="EMBL" id="CP032568">
    <property type="protein sequence ID" value="AYF78533.1"/>
    <property type="molecule type" value="Genomic_DNA"/>
</dbReference>
<reference evidence="1 2" key="1">
    <citation type="submission" date="2018-09" db="EMBL/GenBank/DDBJ databases">
        <title>Nocardia yunnanensis sp. nov., an actinomycete isolated from a soil sample.</title>
        <authorList>
            <person name="Zhang J."/>
        </authorList>
    </citation>
    <scope>NUCLEOTIDE SEQUENCE [LARGE SCALE GENOMIC DNA]</scope>
    <source>
        <strain evidence="1 2">CFHS0054</strain>
    </source>
</reference>
<keyword evidence="2" id="KW-1185">Reference proteome</keyword>
<evidence type="ECO:0000313" key="2">
    <source>
        <dbReference type="Proteomes" id="UP000267164"/>
    </source>
</evidence>
<evidence type="ECO:0000313" key="1">
    <source>
        <dbReference type="EMBL" id="AYF78533.1"/>
    </source>
</evidence>
<dbReference type="Gene3D" id="1.10.10.10">
    <property type="entry name" value="Winged helix-like DNA-binding domain superfamily/Winged helix DNA-binding domain"/>
    <property type="match status" value="1"/>
</dbReference>
<dbReference type="KEGG" id="nyu:D7D52_37210"/>
<accession>A0A386ZMI3</accession>
<organism evidence="1 2">
    <name type="scientific">Nocardia yunnanensis</name>
    <dbReference type="NCBI Taxonomy" id="2382165"/>
    <lineage>
        <taxon>Bacteria</taxon>
        <taxon>Bacillati</taxon>
        <taxon>Actinomycetota</taxon>
        <taxon>Actinomycetes</taxon>
        <taxon>Mycobacteriales</taxon>
        <taxon>Nocardiaceae</taxon>
        <taxon>Nocardia</taxon>
    </lineage>
</organism>